<evidence type="ECO:0000256" key="1">
    <source>
        <dbReference type="SAM" id="MobiDB-lite"/>
    </source>
</evidence>
<dbReference type="PROSITE" id="PS51257">
    <property type="entry name" value="PROKAR_LIPOPROTEIN"/>
    <property type="match status" value="1"/>
</dbReference>
<feature type="compositionally biased region" description="Pro residues" evidence="1">
    <location>
        <begin position="27"/>
        <end position="48"/>
    </location>
</feature>
<feature type="region of interest" description="Disordered" evidence="1">
    <location>
        <begin position="26"/>
        <end position="50"/>
    </location>
</feature>
<keyword evidence="2" id="KW-0732">Signal</keyword>
<evidence type="ECO:0000259" key="3">
    <source>
        <dbReference type="PROSITE" id="PS51781"/>
    </source>
</evidence>
<feature type="signal peptide" evidence="2">
    <location>
        <begin position="1"/>
        <end position="19"/>
    </location>
</feature>
<dbReference type="AlphaFoldDB" id="A0A2H5Y963"/>
<dbReference type="Proteomes" id="UP000236642">
    <property type="component" value="Unassembled WGS sequence"/>
</dbReference>
<accession>A0A2H5Y963</accession>
<name>A0A2H5Y963_9CHLR</name>
<feature type="chain" id="PRO_5014130326" description="SH3b domain-containing protein" evidence="2">
    <location>
        <begin position="20"/>
        <end position="295"/>
    </location>
</feature>
<dbReference type="PROSITE" id="PS51781">
    <property type="entry name" value="SH3B"/>
    <property type="match status" value="1"/>
</dbReference>
<dbReference type="InterPro" id="IPR003646">
    <property type="entry name" value="SH3-like_bac-type"/>
</dbReference>
<proteinExistence type="predicted"/>
<protein>
    <recommendedName>
        <fullName evidence="3">SH3b domain-containing protein</fullName>
    </recommendedName>
</protein>
<reference evidence="5" key="1">
    <citation type="submission" date="2017-09" db="EMBL/GenBank/DDBJ databases">
        <title>Metaegenomics of thermophilic ammonia-oxidizing enrichment culture.</title>
        <authorList>
            <person name="Kato S."/>
            <person name="Suzuki K."/>
        </authorList>
    </citation>
    <scope>NUCLEOTIDE SEQUENCE [LARGE SCALE GENOMIC DNA]</scope>
</reference>
<feature type="domain" description="SH3b" evidence="3">
    <location>
        <begin position="56"/>
        <end position="128"/>
    </location>
</feature>
<comment type="caution">
    <text evidence="4">The sequence shown here is derived from an EMBL/GenBank/DDBJ whole genome shotgun (WGS) entry which is preliminary data.</text>
</comment>
<evidence type="ECO:0000256" key="2">
    <source>
        <dbReference type="SAM" id="SignalP"/>
    </source>
</evidence>
<dbReference type="Pfam" id="PF08239">
    <property type="entry name" value="SH3_3"/>
    <property type="match status" value="1"/>
</dbReference>
<dbReference type="Gene3D" id="2.30.30.40">
    <property type="entry name" value="SH3 Domains"/>
    <property type="match status" value="1"/>
</dbReference>
<evidence type="ECO:0000313" key="4">
    <source>
        <dbReference type="EMBL" id="GBD09970.1"/>
    </source>
</evidence>
<evidence type="ECO:0000313" key="5">
    <source>
        <dbReference type="Proteomes" id="UP000236642"/>
    </source>
</evidence>
<gene>
    <name evidence="4" type="ORF">HRbin22_02233</name>
</gene>
<dbReference type="SMART" id="SM00287">
    <property type="entry name" value="SH3b"/>
    <property type="match status" value="1"/>
</dbReference>
<organism evidence="4 5">
    <name type="scientific">Candidatus Thermoflexus japonica</name>
    <dbReference type="NCBI Taxonomy" id="2035417"/>
    <lineage>
        <taxon>Bacteria</taxon>
        <taxon>Bacillati</taxon>
        <taxon>Chloroflexota</taxon>
        <taxon>Thermoflexia</taxon>
        <taxon>Thermoflexales</taxon>
        <taxon>Thermoflexaceae</taxon>
        <taxon>Thermoflexus</taxon>
    </lineage>
</organism>
<dbReference type="EMBL" id="BEHY01000087">
    <property type="protein sequence ID" value="GBD09970.1"/>
    <property type="molecule type" value="Genomic_DNA"/>
</dbReference>
<sequence length="295" mass="32059">MKRNTKFGMGVVGVVALLAACQGGGPSMPPTPTASPVPPQQAPTPTLTPAPSVLQGPYAVVLVQPADQLNVRAGPGPDQPILTTLPPHASGLFLTGREETVQGARWVEVRLPDGRIGWVNATFLTQEVSLQAFCADPQVGALLDRLEAAIRERNGPALATLISPIHGLRIHVSRISDPVLIRPDQAATLFTDETPIRWGVHPASAMEIVGPFRQAVLPDLLDVIDRPHERHCGLLVPPVTYQPAWPEAYQAFRFYSLHRPGTPGNELDWRTWVVGVAYVNGRPYVAVLMQFFWEP</sequence>